<keyword evidence="2 3" id="KW-0694">RNA-binding</keyword>
<dbReference type="Gene3D" id="1.25.40.10">
    <property type="entry name" value="Tetratricopeptide repeat domain"/>
    <property type="match status" value="1"/>
</dbReference>
<evidence type="ECO:0000256" key="2">
    <source>
        <dbReference type="ARBA" id="ARBA00022884"/>
    </source>
</evidence>
<dbReference type="Proteomes" id="UP000305883">
    <property type="component" value="Unassembled WGS sequence"/>
</dbReference>
<dbReference type="Pfam" id="PF00076">
    <property type="entry name" value="RRM_1"/>
    <property type="match status" value="3"/>
</dbReference>
<evidence type="ECO:0000313" key="7">
    <source>
        <dbReference type="Proteomes" id="UP000305883"/>
    </source>
</evidence>
<sequence>MATLPVGEDKWLDYVTENSRHANDLEKRVHVIELFKLAVEAEPNSVRVWRAYCDYFWSLYIASQSYESGWSDEERHMGCELFSLNAALSLWQQAYEAIQYRISDSHELWDQWISLESGLLARSRTAEGIRRITYLYTDRLQVPHVTRDNTAQAFSEFLSTYNKAAWEETMQSITANPKSQEAKKLTEDRDMFELKLKEASREGKDEVYRNLLKEYLEWECAQSKRSNKQAEATGDLCRGLYARALTGVFAFDDTIWNEYVRFLSTSGTYAQSPQGMVDVLRRAVDHCPWSGAIWSRYILTAEDAKLPFNEIEQIKHKATSNPELYKNGMAALLDMYAGWCGFLKRKAMDLNATDEDVDIADMGLRAALEFVDQAKHRYGDSYRGDPNFRLERIYIQYLTEKKRNVDEARSEWHKLAEKQLYADSYDFWLNYYLWEMMIFASNGKDRSPTPSTAAIGLRVPSVATAVLGRAIKRKSLDWPERVIDVYVQHCNDYELPSTVRIAIDTVYETRKEVTKRREREAAQAAEYYAAQAQEQQAAHAAQTVDADSTSSSKRKREEEADAADVTSSKRPKSEVAEADTALKQQSLKRDRENTSVLVSNIPAETTKTKIRQYFKEYGHIVDVTDPAIDPQDNTQTVMVEFRTPEEAQSALLRDGKYFGTAQISVQPGTDLTVYVTNYPPTADKAYIGNLFKDCGEILGIRMPSLKGNVRRRFSYVTFRDRSASSKATQKHGTVLEGKFKLMAMYSDPTRAKKREGAIEEGRELHITNLDPSAVEDDVQKAFSKYGTVKRISIPRNKAGKGHGAAYVEMETREQARTAASELDKAKLRSSIMTVQISTPSNFKRTAAVSKEGASPAPSRDEEGDEMMADSNGDGVARQAGPSRAEIASRTIALLGIPDTVNDARVKEIVDKVGGFKSLILQPSHGGAKIEFEDEPSAGRAMLQLDGYILDGRKLRTGSVEELKHSKGEIRTEKIVYGVGGKKQADKRAASKNTDSGAPFVPPSTTIKRPVLGNKGGAKRGLGFMTKAVSAGGSRQGEAAASQPEAKVNGATGGGETEAMKPMKSNADFKALLLGGTITAAAAAGAATPAAATTTTTNTSKEEGVGRNGNGQAGQGHN</sequence>
<dbReference type="SMART" id="SM00360">
    <property type="entry name" value="RRM"/>
    <property type="match status" value="4"/>
</dbReference>
<feature type="domain" description="RRM" evidence="5">
    <location>
        <begin position="671"/>
        <end position="748"/>
    </location>
</feature>
<feature type="domain" description="RRM" evidence="5">
    <location>
        <begin position="762"/>
        <end position="839"/>
    </location>
</feature>
<feature type="domain" description="RRM" evidence="5">
    <location>
        <begin position="594"/>
        <end position="670"/>
    </location>
</feature>
<dbReference type="PROSITE" id="PS50102">
    <property type="entry name" value="RRM"/>
    <property type="match status" value="4"/>
</dbReference>
<proteinExistence type="predicted"/>
<dbReference type="InterPro" id="IPR035979">
    <property type="entry name" value="RBD_domain_sf"/>
</dbReference>
<feature type="compositionally biased region" description="Low complexity" evidence="4">
    <location>
        <begin position="533"/>
        <end position="542"/>
    </location>
</feature>
<gene>
    <name evidence="6" type="ORF">CH35J_010815</name>
</gene>
<dbReference type="Gene3D" id="3.30.70.330">
    <property type="match status" value="4"/>
</dbReference>
<feature type="domain" description="RRM" evidence="5">
    <location>
        <begin position="889"/>
        <end position="961"/>
    </location>
</feature>
<feature type="region of interest" description="Disordered" evidence="4">
    <location>
        <begin position="981"/>
        <end position="1018"/>
    </location>
</feature>
<feature type="compositionally biased region" description="Gly residues" evidence="4">
    <location>
        <begin position="1105"/>
        <end position="1117"/>
    </location>
</feature>
<dbReference type="GO" id="GO:0005737">
    <property type="term" value="C:cytoplasm"/>
    <property type="evidence" value="ECO:0007669"/>
    <property type="project" value="TreeGrafter"/>
</dbReference>
<feature type="region of interest" description="Disordered" evidence="4">
    <location>
        <begin position="1033"/>
        <end position="1060"/>
    </location>
</feature>
<reference evidence="6 7" key="1">
    <citation type="journal article" date="2019" name="Genome Biol. Evol.">
        <title>Genomic Plasticity Mediated by Transposable Elements in the Plant Pathogenic Fungus Colletotrichum higginsianum.</title>
        <authorList>
            <person name="Tsushima A."/>
            <person name="Gan P."/>
            <person name="Kumakura N."/>
            <person name="Narusaka M."/>
            <person name="Takano Y."/>
            <person name="Narusaka Y."/>
            <person name="Shirasu K."/>
        </authorList>
    </citation>
    <scope>NUCLEOTIDE SEQUENCE [LARGE SCALE GENOMIC DNA]</scope>
    <source>
        <strain evidence="6 7">MAFF305635-RFP</strain>
    </source>
</reference>
<name>A0A4T0VHM6_9PEZI</name>
<dbReference type="SUPFAM" id="SSF48452">
    <property type="entry name" value="TPR-like"/>
    <property type="match status" value="1"/>
</dbReference>
<feature type="region of interest" description="Disordered" evidence="4">
    <location>
        <begin position="533"/>
        <end position="593"/>
    </location>
</feature>
<dbReference type="InterPro" id="IPR003107">
    <property type="entry name" value="HAT"/>
</dbReference>
<dbReference type="EMBL" id="MWPZ01000009">
    <property type="protein sequence ID" value="TIC91700.1"/>
    <property type="molecule type" value="Genomic_DNA"/>
</dbReference>
<dbReference type="GO" id="GO:0003723">
    <property type="term" value="F:RNA binding"/>
    <property type="evidence" value="ECO:0007669"/>
    <property type="project" value="UniProtKB-UniRule"/>
</dbReference>
<keyword evidence="1" id="KW-0677">Repeat</keyword>
<evidence type="ECO:0000256" key="3">
    <source>
        <dbReference type="PROSITE-ProRule" id="PRU00176"/>
    </source>
</evidence>
<evidence type="ECO:0000256" key="1">
    <source>
        <dbReference type="ARBA" id="ARBA00022737"/>
    </source>
</evidence>
<dbReference type="InterPro" id="IPR000504">
    <property type="entry name" value="RRM_dom"/>
</dbReference>
<dbReference type="InterPro" id="IPR012677">
    <property type="entry name" value="Nucleotide-bd_a/b_plait_sf"/>
</dbReference>
<dbReference type="InterPro" id="IPR011990">
    <property type="entry name" value="TPR-like_helical_dom_sf"/>
</dbReference>
<comment type="caution">
    <text evidence="6">The sequence shown here is derived from an EMBL/GenBank/DDBJ whole genome shotgun (WGS) entry which is preliminary data.</text>
</comment>
<accession>A0A4T0VHM6</accession>
<dbReference type="CDD" id="cd00590">
    <property type="entry name" value="RRM_SF"/>
    <property type="match status" value="1"/>
</dbReference>
<dbReference type="Pfam" id="PF16842">
    <property type="entry name" value="RRM_occluded"/>
    <property type="match status" value="1"/>
</dbReference>
<feature type="region of interest" description="Disordered" evidence="4">
    <location>
        <begin position="842"/>
        <end position="878"/>
    </location>
</feature>
<dbReference type="GO" id="GO:0005654">
    <property type="term" value="C:nucleoplasm"/>
    <property type="evidence" value="ECO:0007669"/>
    <property type="project" value="TreeGrafter"/>
</dbReference>
<dbReference type="SUPFAM" id="SSF54928">
    <property type="entry name" value="RNA-binding domain, RBD"/>
    <property type="match status" value="3"/>
</dbReference>
<evidence type="ECO:0000256" key="4">
    <source>
        <dbReference type="SAM" id="MobiDB-lite"/>
    </source>
</evidence>
<protein>
    <submittedName>
        <fullName evidence="6">Putative RNA-binding protein</fullName>
    </submittedName>
</protein>
<dbReference type="PANTHER" id="PTHR15481">
    <property type="entry name" value="RIBONUCLEIC ACID BINDING PROTEIN S1"/>
    <property type="match status" value="1"/>
</dbReference>
<dbReference type="InterPro" id="IPR031766">
    <property type="entry name" value="RRM_occluded"/>
</dbReference>
<feature type="region of interest" description="Disordered" evidence="4">
    <location>
        <begin position="1082"/>
        <end position="1117"/>
    </location>
</feature>
<dbReference type="PANTHER" id="PTHR15481:SF0">
    <property type="entry name" value="LD23870P-RELATED"/>
    <property type="match status" value="1"/>
</dbReference>
<dbReference type="SMART" id="SM00386">
    <property type="entry name" value="HAT"/>
    <property type="match status" value="5"/>
</dbReference>
<dbReference type="OrthoDB" id="360390at2759"/>
<organism evidence="6 7">
    <name type="scientific">Colletotrichum higginsianum</name>
    <dbReference type="NCBI Taxonomy" id="80884"/>
    <lineage>
        <taxon>Eukaryota</taxon>
        <taxon>Fungi</taxon>
        <taxon>Dikarya</taxon>
        <taxon>Ascomycota</taxon>
        <taxon>Pezizomycotina</taxon>
        <taxon>Sordariomycetes</taxon>
        <taxon>Hypocreomycetidae</taxon>
        <taxon>Glomerellales</taxon>
        <taxon>Glomerellaceae</taxon>
        <taxon>Colletotrichum</taxon>
        <taxon>Colletotrichum destructivum species complex</taxon>
    </lineage>
</organism>
<feature type="compositionally biased region" description="Low complexity" evidence="4">
    <location>
        <begin position="1082"/>
        <end position="1096"/>
    </location>
</feature>
<evidence type="ECO:0000313" key="6">
    <source>
        <dbReference type="EMBL" id="TIC91700.1"/>
    </source>
</evidence>
<dbReference type="GO" id="GO:0000398">
    <property type="term" value="P:mRNA splicing, via spliceosome"/>
    <property type="evidence" value="ECO:0007669"/>
    <property type="project" value="TreeGrafter"/>
</dbReference>
<dbReference type="AlphaFoldDB" id="A0A4T0VHM6"/>
<dbReference type="GO" id="GO:0061574">
    <property type="term" value="C:ASAP complex"/>
    <property type="evidence" value="ECO:0007669"/>
    <property type="project" value="TreeGrafter"/>
</dbReference>
<evidence type="ECO:0000259" key="5">
    <source>
        <dbReference type="PROSITE" id="PS50102"/>
    </source>
</evidence>